<evidence type="ECO:0000259" key="16">
    <source>
        <dbReference type="PROSITE" id="PS50860"/>
    </source>
</evidence>
<dbReference type="GO" id="GO:0005739">
    <property type="term" value="C:mitochondrion"/>
    <property type="evidence" value="ECO:0007669"/>
    <property type="project" value="UniProtKB-SubCell"/>
</dbReference>
<dbReference type="SUPFAM" id="SSF101353">
    <property type="entry name" value="Putative anticodon-binding domain of alanyl-tRNA synthetase (AlaRS)"/>
    <property type="match status" value="1"/>
</dbReference>
<feature type="domain" description="Alanyl-transfer RNA synthetases family profile" evidence="16">
    <location>
        <begin position="248"/>
        <end position="996"/>
    </location>
</feature>
<dbReference type="PRINTS" id="PR00980">
    <property type="entry name" value="TRNASYNTHALA"/>
</dbReference>
<dbReference type="InterPro" id="IPR018162">
    <property type="entry name" value="Ala-tRNA-ligase_IIc_anticod-bd"/>
</dbReference>
<dbReference type="CDD" id="cd00673">
    <property type="entry name" value="AlaRS_core"/>
    <property type="match status" value="1"/>
</dbReference>
<evidence type="ECO:0000256" key="12">
    <source>
        <dbReference type="ARBA" id="ARBA00048300"/>
    </source>
</evidence>
<dbReference type="GO" id="GO:0002161">
    <property type="term" value="F:aminoacyl-tRNA deacylase activity"/>
    <property type="evidence" value="ECO:0007669"/>
    <property type="project" value="TreeGrafter"/>
</dbReference>
<gene>
    <name evidence="17" type="ORF">CEUSTIGMA_g13246.t1</name>
</gene>
<name>A0A250XRW1_9CHLO</name>
<comment type="caution">
    <text evidence="17">The sequence shown here is derived from an EMBL/GenBank/DDBJ whole genome shotgun (WGS) entry which is preliminary data.</text>
</comment>
<evidence type="ECO:0000256" key="8">
    <source>
        <dbReference type="ARBA" id="ARBA00022840"/>
    </source>
</evidence>
<dbReference type="SMART" id="SM00863">
    <property type="entry name" value="tRNA_SAD"/>
    <property type="match status" value="1"/>
</dbReference>
<dbReference type="InterPro" id="IPR059090">
    <property type="entry name" value="ALA1_helical"/>
</dbReference>
<dbReference type="FunFam" id="3.30.930.10:FF:000011">
    <property type="entry name" value="Alanine--tRNA ligase, cytoplasmic"/>
    <property type="match status" value="1"/>
</dbReference>
<reference evidence="17 18" key="1">
    <citation type="submission" date="2017-08" db="EMBL/GenBank/DDBJ databases">
        <title>Acidophilic green algal genome provides insights into adaptation to an acidic environment.</title>
        <authorList>
            <person name="Hirooka S."/>
            <person name="Hirose Y."/>
            <person name="Kanesaki Y."/>
            <person name="Higuchi S."/>
            <person name="Fujiwara T."/>
            <person name="Onuma R."/>
            <person name="Era A."/>
            <person name="Ohbayashi R."/>
            <person name="Uzuka A."/>
            <person name="Nozaki H."/>
            <person name="Yoshikawa H."/>
            <person name="Miyagishima S.Y."/>
        </authorList>
    </citation>
    <scope>NUCLEOTIDE SEQUENCE [LARGE SCALE GENOMIC DNA]</scope>
    <source>
        <strain evidence="17 18">NIES-2499</strain>
    </source>
</reference>
<evidence type="ECO:0000259" key="14">
    <source>
        <dbReference type="PROSITE" id="PS50404"/>
    </source>
</evidence>
<comment type="subcellular location">
    <subcellularLocation>
        <location evidence="13">Mitochondrion</location>
    </subcellularLocation>
    <subcellularLocation>
        <location evidence="13">Cytoplasm</location>
    </subcellularLocation>
</comment>
<comment type="catalytic activity">
    <reaction evidence="12 13">
        <text>tRNA(Ala) + L-alanine + ATP = L-alanyl-tRNA(Ala) + AMP + diphosphate</text>
        <dbReference type="Rhea" id="RHEA:12540"/>
        <dbReference type="Rhea" id="RHEA-COMP:9657"/>
        <dbReference type="Rhea" id="RHEA-COMP:9923"/>
        <dbReference type="ChEBI" id="CHEBI:30616"/>
        <dbReference type="ChEBI" id="CHEBI:33019"/>
        <dbReference type="ChEBI" id="CHEBI:57972"/>
        <dbReference type="ChEBI" id="CHEBI:78442"/>
        <dbReference type="ChEBI" id="CHEBI:78497"/>
        <dbReference type="ChEBI" id="CHEBI:456215"/>
        <dbReference type="EC" id="6.1.1.7"/>
    </reaction>
</comment>
<feature type="binding site" evidence="13">
    <location>
        <position position="838"/>
    </location>
    <ligand>
        <name>Zn(2+)</name>
        <dbReference type="ChEBI" id="CHEBI:29105"/>
    </ligand>
</feature>
<comment type="similarity">
    <text evidence="1">Belongs to the class-II aminoacyl-tRNA synthetase family. Alax-L subfamily.</text>
</comment>
<feature type="binding site" evidence="13">
    <location>
        <position position="957"/>
    </location>
    <ligand>
        <name>Zn(2+)</name>
        <dbReference type="ChEBI" id="CHEBI:29105"/>
    </ligand>
</feature>
<evidence type="ECO:0000313" key="18">
    <source>
        <dbReference type="Proteomes" id="UP000232323"/>
    </source>
</evidence>
<keyword evidence="8 13" id="KW-0067">ATP-binding</keyword>
<dbReference type="SUPFAM" id="SSF50447">
    <property type="entry name" value="Translation proteins"/>
    <property type="match status" value="1"/>
</dbReference>
<comment type="cofactor">
    <cofactor evidence="13">
        <name>Zn(2+)</name>
        <dbReference type="ChEBI" id="CHEBI:29105"/>
    </cofactor>
    <text evidence="13">Binds 1 zinc ion per subunit.</text>
</comment>
<dbReference type="InterPro" id="IPR036249">
    <property type="entry name" value="Thioredoxin-like_sf"/>
</dbReference>
<dbReference type="SUPFAM" id="SSF47616">
    <property type="entry name" value="GST C-terminal domain-like"/>
    <property type="match status" value="1"/>
</dbReference>
<keyword evidence="5 13" id="KW-0479">Metal-binding</keyword>
<comment type="domain">
    <text evidence="13">Consists of three domains; the N-terminal catalytic domain, the editing domain and the C-terminal C-Ala domain. The editing domain removes incorrectly charged amino acids, while the C-Ala domain, along with tRNA(Ala), serves as a bridge to cooperatively bring together the editing and aminoacylation centers thus stimulating deacylation of misacylated tRNAs.</text>
</comment>
<dbReference type="InterPro" id="IPR018165">
    <property type="entry name" value="Ala-tRNA-synth_IIc_core"/>
</dbReference>
<evidence type="ECO:0000256" key="11">
    <source>
        <dbReference type="ARBA" id="ARBA00023146"/>
    </source>
</evidence>
<dbReference type="Pfam" id="PF02272">
    <property type="entry name" value="DHHA1"/>
    <property type="match status" value="1"/>
</dbReference>
<dbReference type="PANTHER" id="PTHR11777">
    <property type="entry name" value="ALANYL-TRNA SYNTHETASE"/>
    <property type="match status" value="1"/>
</dbReference>
<dbReference type="EMBL" id="BEGY01000195">
    <property type="protein sequence ID" value="GAX85831.1"/>
    <property type="molecule type" value="Genomic_DNA"/>
</dbReference>
<evidence type="ECO:0000256" key="3">
    <source>
        <dbReference type="ARBA" id="ARBA00022555"/>
    </source>
</evidence>
<dbReference type="PANTHER" id="PTHR11777:SF9">
    <property type="entry name" value="ALANINE--TRNA LIGASE, CYTOPLASMIC"/>
    <property type="match status" value="1"/>
</dbReference>
<dbReference type="Gene3D" id="1.20.1050.10">
    <property type="match status" value="1"/>
</dbReference>
<evidence type="ECO:0000256" key="7">
    <source>
        <dbReference type="ARBA" id="ARBA00022833"/>
    </source>
</evidence>
<dbReference type="InterPro" id="IPR004045">
    <property type="entry name" value="Glutathione_S-Trfase_N"/>
</dbReference>
<feature type="binding site" evidence="13">
    <location>
        <position position="834"/>
    </location>
    <ligand>
        <name>Zn(2+)</name>
        <dbReference type="ChEBI" id="CHEBI:29105"/>
    </ligand>
</feature>
<dbReference type="GO" id="GO:0008270">
    <property type="term" value="F:zinc ion binding"/>
    <property type="evidence" value="ECO:0007669"/>
    <property type="project" value="UniProtKB-UniRule"/>
</dbReference>
<dbReference type="InterPro" id="IPR004046">
    <property type="entry name" value="GST_C"/>
</dbReference>
<evidence type="ECO:0000259" key="15">
    <source>
        <dbReference type="PROSITE" id="PS50405"/>
    </source>
</evidence>
<sequence length="1187" mass="129469">MAPLKLYGQGSRQEKVLIVALFAGVDVETPPFTAGITNKTPWYLKMNPNGKWPVLQTPGDALFESNVICKYLATMGKNPALYPQPQTLEDLTRFHIDQWIDWTQQTDIVTSSWIYFILGMRDMAEAPSSVPHGQKRLEAMLQALEQHMSSGRNWLVGEGMTLADLVVAFSLHFSYVLVMDDECRAKFPHAVRLLKSVFDHPTTRSLSPDHKFIPPSKRYEPSATGLVGQITEGAHPLDGLNHILRPAWTGARARAAFNEFFETKGHTYWASSSVVPHNDPTLLFTNAGMNQFKPIFLGVVDPNSNMGKLNRACNSQKCIRAGGKHNDLDDVGKDVYHHTFFEMLGNWSFGNYFKEEAISWAWELLTKVYGLPPERLYASYFQGDAAQGLPVDDEAREIWLRFLPQERVLPFGCKENFWEMGDQGPCGPCTEIHFDRIGGRNAADLVNGDDPNVLEIWNNVFIQFNREPDGSLRTLPAKHVDTGMGLERITSVLQGQMSNYATDLFMPIFDEIQRITGARTYTDKVGKDDVDGKDMAYRVVADHIRTLSFSIADGARPGNEGRDFVLRRVLRRAVRYGRETLGGQEGFFAQLVDVVVRCFGGFFPELVAARDTIYEVIREEEASFSRTLVKGIERFKKVAATAQGGVLAGEDVFQLWDTFGFPADLTELMAQEHGLRVDKEGFEKRFEEAREKSKAANKKSAQGGLKFEAEATGWLQAHSIPLTKDEFKYSKSDVQAKVLAILTSGSGFVDRVSESPEGCVGLVLDLTSFYAESGGQTFDTGSLVGISGSLLVSDAQVAAGYVLHIGEVSGVIAVGDCVTTSVDYQRRARVMPNHTFTHVLNFALRTVLGDHVDQKGSIVLPDKLRFDFSNNGVVDAAKLGQVESICRISLAANLEVSTKEVPLSAAKEINGLRAVFGEVYPDPVRVVCIGRSIDSLLSAPKEPSNRDFSVEFCGGTHLSNTSEAGAFALISEEGIAKGVRRIVAVTGVDAQRAIAEGDRLVAEIAAAKMLPDADLDKALTAIKQELDTAIISAAQKAFLRDEVAALHKRVLELFKASAASNKAAAVAAAVSAGGEAVASGKGYVSLHLNVGSDAKALLEAWNAMSQQYTSLAGLFVSADESKAVVYAAVPEAAQNKGLKANEWIAAVLQVVDGKGGGKAGVAQGQGPDVSRVLEAVTIADQFAKMKL</sequence>
<dbReference type="SUPFAM" id="SSF52833">
    <property type="entry name" value="Thioredoxin-like"/>
    <property type="match status" value="1"/>
</dbReference>
<dbReference type="Pfam" id="PF00043">
    <property type="entry name" value="GST_C"/>
    <property type="match status" value="1"/>
</dbReference>
<dbReference type="InterPro" id="IPR036282">
    <property type="entry name" value="Glutathione-S-Trfase_C_sf"/>
</dbReference>
<evidence type="ECO:0000256" key="10">
    <source>
        <dbReference type="ARBA" id="ARBA00022917"/>
    </source>
</evidence>
<dbReference type="PROSITE" id="PS50404">
    <property type="entry name" value="GST_NTER"/>
    <property type="match status" value="1"/>
</dbReference>
<feature type="binding site" evidence="13">
    <location>
        <position position="953"/>
    </location>
    <ligand>
        <name>Zn(2+)</name>
        <dbReference type="ChEBI" id="CHEBI:29105"/>
    </ligand>
</feature>
<dbReference type="GO" id="GO:0005524">
    <property type="term" value="F:ATP binding"/>
    <property type="evidence" value="ECO:0007669"/>
    <property type="project" value="UniProtKB-UniRule"/>
</dbReference>
<dbReference type="FunFam" id="3.30.980.10:FF:000004">
    <property type="entry name" value="Alanine--tRNA ligase, cytoplasmic"/>
    <property type="match status" value="1"/>
</dbReference>
<dbReference type="STRING" id="1157962.A0A250XRW1"/>
<evidence type="ECO:0000256" key="6">
    <source>
        <dbReference type="ARBA" id="ARBA00022741"/>
    </source>
</evidence>
<dbReference type="Gene3D" id="3.30.980.10">
    <property type="entry name" value="Threonyl-trna Synthetase, Chain A, domain 2"/>
    <property type="match status" value="1"/>
</dbReference>
<keyword evidence="18" id="KW-1185">Reference proteome</keyword>
<dbReference type="InterPro" id="IPR018164">
    <property type="entry name" value="Ala-tRNA-synth_IIc_N"/>
</dbReference>
<evidence type="ECO:0000256" key="1">
    <source>
        <dbReference type="ARBA" id="ARBA00008429"/>
    </source>
</evidence>
<dbReference type="Gene3D" id="3.40.30.10">
    <property type="entry name" value="Glutaredoxin"/>
    <property type="match status" value="1"/>
</dbReference>
<dbReference type="GO" id="GO:0000049">
    <property type="term" value="F:tRNA binding"/>
    <property type="evidence" value="ECO:0007669"/>
    <property type="project" value="UniProtKB-KW"/>
</dbReference>
<dbReference type="Pfam" id="PF07973">
    <property type="entry name" value="tRNA_SAD"/>
    <property type="match status" value="1"/>
</dbReference>
<dbReference type="Gene3D" id="2.40.30.130">
    <property type="match status" value="1"/>
</dbReference>
<keyword evidence="6 13" id="KW-0547">Nucleotide-binding</keyword>
<dbReference type="InterPro" id="IPR012947">
    <property type="entry name" value="tRNA_SAD"/>
</dbReference>
<keyword evidence="11 13" id="KW-0030">Aminoacyl-tRNA synthetase</keyword>
<protein>
    <recommendedName>
        <fullName evidence="13">Alanine--tRNA ligase</fullName>
        <ecNumber evidence="13">6.1.1.7</ecNumber>
    </recommendedName>
    <alternativeName>
        <fullName evidence="13">Alanyl-tRNA synthetase</fullName>
        <shortName evidence="13">AlaRS</shortName>
    </alternativeName>
</protein>
<evidence type="ECO:0000256" key="9">
    <source>
        <dbReference type="ARBA" id="ARBA00022884"/>
    </source>
</evidence>
<dbReference type="Gene3D" id="3.10.310.40">
    <property type="match status" value="1"/>
</dbReference>
<dbReference type="AlphaFoldDB" id="A0A250XRW1"/>
<dbReference type="Pfam" id="PF26023">
    <property type="entry name" value="ALA1"/>
    <property type="match status" value="1"/>
</dbReference>
<dbReference type="EC" id="6.1.1.7" evidence="13"/>
<evidence type="ECO:0000256" key="13">
    <source>
        <dbReference type="HAMAP-Rule" id="MF_03133"/>
    </source>
</evidence>
<keyword evidence="7 13" id="KW-0862">Zinc</keyword>
<evidence type="ECO:0000256" key="5">
    <source>
        <dbReference type="ARBA" id="ARBA00022723"/>
    </source>
</evidence>
<dbReference type="InterPro" id="IPR045864">
    <property type="entry name" value="aa-tRNA-synth_II/BPL/LPL"/>
</dbReference>
<dbReference type="OrthoDB" id="2423964at2759"/>
<evidence type="ECO:0000313" key="17">
    <source>
        <dbReference type="EMBL" id="GAX85831.1"/>
    </source>
</evidence>
<evidence type="ECO:0000256" key="4">
    <source>
        <dbReference type="ARBA" id="ARBA00022598"/>
    </source>
</evidence>
<comment type="function">
    <text evidence="13">Catalyzes the attachment of alanine to tRNA(Ala) in a two-step reaction: alanine is first activated by ATP to form Ala-AMP and then transferred to the acceptor end of tRNA(Ala). Also edits incorrectly charged tRNA(Ala) via its editing domain.</text>
</comment>
<dbReference type="Gene3D" id="3.30.930.10">
    <property type="entry name" value="Bira Bifunctional Protein, Domain 2"/>
    <property type="match status" value="1"/>
</dbReference>
<dbReference type="InterPro" id="IPR002318">
    <property type="entry name" value="Ala-tRNA-lgiase_IIc"/>
</dbReference>
<dbReference type="SUPFAM" id="SSF55681">
    <property type="entry name" value="Class II aaRS and biotin synthetases"/>
    <property type="match status" value="1"/>
</dbReference>
<dbReference type="SFLD" id="SFLDG00358">
    <property type="entry name" value="Main_(cytGST)"/>
    <property type="match status" value="1"/>
</dbReference>
<dbReference type="Proteomes" id="UP000232323">
    <property type="component" value="Unassembled WGS sequence"/>
</dbReference>
<dbReference type="Pfam" id="PF01411">
    <property type="entry name" value="tRNA-synt_2c"/>
    <property type="match status" value="1"/>
</dbReference>
<keyword evidence="9 13" id="KW-0694">RNA-binding</keyword>
<dbReference type="GO" id="GO:0004813">
    <property type="term" value="F:alanine-tRNA ligase activity"/>
    <property type="evidence" value="ECO:0007669"/>
    <property type="project" value="UniProtKB-UniRule"/>
</dbReference>
<keyword evidence="13" id="KW-0496">Mitochondrion</keyword>
<dbReference type="InterPro" id="IPR009000">
    <property type="entry name" value="Transl_B-barrel_sf"/>
</dbReference>
<dbReference type="SUPFAM" id="SSF55186">
    <property type="entry name" value="ThrRS/AlaRS common domain"/>
    <property type="match status" value="1"/>
</dbReference>
<organism evidence="17 18">
    <name type="scientific">Chlamydomonas eustigma</name>
    <dbReference type="NCBI Taxonomy" id="1157962"/>
    <lineage>
        <taxon>Eukaryota</taxon>
        <taxon>Viridiplantae</taxon>
        <taxon>Chlorophyta</taxon>
        <taxon>core chlorophytes</taxon>
        <taxon>Chlorophyceae</taxon>
        <taxon>CS clade</taxon>
        <taxon>Chlamydomonadales</taxon>
        <taxon>Chlamydomonadaceae</taxon>
        <taxon>Chlamydomonas</taxon>
    </lineage>
</organism>
<comment type="subunit">
    <text evidence="13">Monomer.</text>
</comment>
<keyword evidence="3 13" id="KW-0820">tRNA-binding</keyword>
<dbReference type="InterPro" id="IPR023033">
    <property type="entry name" value="Ala_tRNA_ligase_euk/bac"/>
</dbReference>
<keyword evidence="10 13" id="KW-0648">Protein biosynthesis</keyword>
<dbReference type="HAMAP" id="MF_00036_B">
    <property type="entry name" value="Ala_tRNA_synth_B"/>
    <property type="match status" value="1"/>
</dbReference>
<dbReference type="GO" id="GO:0009507">
    <property type="term" value="C:chloroplast"/>
    <property type="evidence" value="ECO:0007669"/>
    <property type="project" value="TreeGrafter"/>
</dbReference>
<feature type="domain" description="GST N-terminal" evidence="14">
    <location>
        <begin position="1"/>
        <end position="80"/>
    </location>
</feature>
<feature type="domain" description="GST C-terminal" evidence="15">
    <location>
        <begin position="89"/>
        <end position="219"/>
    </location>
</feature>
<dbReference type="FunFam" id="3.10.310.40:FF:000002">
    <property type="entry name" value="alanine--tRNA ligase, cytoplasmic"/>
    <property type="match status" value="1"/>
</dbReference>
<dbReference type="PROSITE" id="PS50860">
    <property type="entry name" value="AA_TRNA_LIGASE_II_ALA"/>
    <property type="match status" value="1"/>
</dbReference>
<keyword evidence="4 13" id="KW-0436">Ligase</keyword>
<dbReference type="InterPro" id="IPR010987">
    <property type="entry name" value="Glutathione-S-Trfase_C-like"/>
</dbReference>
<dbReference type="InterPro" id="IPR003156">
    <property type="entry name" value="DHHA1_dom"/>
</dbReference>
<dbReference type="PROSITE" id="PS50405">
    <property type="entry name" value="GST_CTER"/>
    <property type="match status" value="1"/>
</dbReference>
<dbReference type="NCBIfam" id="TIGR00344">
    <property type="entry name" value="alaS"/>
    <property type="match status" value="1"/>
</dbReference>
<dbReference type="CDD" id="cd03044">
    <property type="entry name" value="GST_N_EF1Bgamma"/>
    <property type="match status" value="1"/>
</dbReference>
<dbReference type="InterPro" id="IPR050058">
    <property type="entry name" value="Ala-tRNA_ligase"/>
</dbReference>
<keyword evidence="2 13" id="KW-0963">Cytoplasm</keyword>
<dbReference type="InterPro" id="IPR018163">
    <property type="entry name" value="Thr/Ala-tRNA-synth_IIc_edit"/>
</dbReference>
<accession>A0A250XRW1</accession>
<evidence type="ECO:0000256" key="2">
    <source>
        <dbReference type="ARBA" id="ARBA00022490"/>
    </source>
</evidence>
<dbReference type="SFLD" id="SFLDS00019">
    <property type="entry name" value="Glutathione_Transferase_(cytos"/>
    <property type="match status" value="1"/>
</dbReference>
<dbReference type="GO" id="GO:0070143">
    <property type="term" value="P:mitochondrial alanyl-tRNA aminoacylation"/>
    <property type="evidence" value="ECO:0007669"/>
    <property type="project" value="UniProtKB-UniRule"/>
</dbReference>
<dbReference type="InterPro" id="IPR040079">
    <property type="entry name" value="Glutathione_S-Trfase"/>
</dbReference>
<dbReference type="Pfam" id="PF02798">
    <property type="entry name" value="GST_N"/>
    <property type="match status" value="1"/>
</dbReference>
<proteinExistence type="inferred from homology"/>